<keyword evidence="5" id="KW-0464">Manganese</keyword>
<dbReference type="AlphaFoldDB" id="A0A2G8S2L8"/>
<sequence>MRSAYLITDSRYWLQAGEQLDQNWVLVEAGGPSTNMKDWTEWVIDRAKDSKIGIDARLISFQTATALNNALKPKNSKLHYPPQNLVDLVWREKPSRSREPIYVQPNEFTGTGAGEKLTRLRAWIKEQRPAMPSYSRSEPKPSQMQVATLIANLSSIAWLLNLRGDDIPFNPVFHAYLFVGLESATLFIEESKLTEEVKGYLQSIGITWRDYNELWTFLRRKEWGEGNVIISPQTSYAICLMMTSFRYTVLPSFVEEMKAVKNDKEIHGLRNAYLRDGAAYVRWLAWLEQKIQQGYDITEYEAAWRLTEYRRKNKYYMGLAYENISATGTNAALPHYVPHKATAKMIERETPYLNDSGGQYRDGTCDTTRTVHFGRPSQDQCEAYTRVLQGHIAIDSAVFPEGTSGAKLDVLARKALWQDGLNYMHGTGHGFGSFLNVHEGPQSFSSDTVLVPGHVITNEPGFYLAGKWGMRIESALAVRRVKTKGQFNGDVWLGFERLTAVPIQTKMVREVMLSKEERQWLKDHNRRCLEQLEPFLREDKRAMRYLRREAERGIGIAGAGPGGLTIDWD</sequence>
<dbReference type="InterPro" id="IPR050422">
    <property type="entry name" value="X-Pro_aminopeptidase_P"/>
</dbReference>
<evidence type="ECO:0000259" key="6">
    <source>
        <dbReference type="Pfam" id="PF00557"/>
    </source>
</evidence>
<dbReference type="Pfam" id="PF16189">
    <property type="entry name" value="Creatinase_N_2"/>
    <property type="match status" value="1"/>
</dbReference>
<comment type="similarity">
    <text evidence="2">Belongs to the peptidase M24B family.</text>
</comment>
<dbReference type="FunFam" id="3.90.230.10:FF:000007">
    <property type="entry name" value="Xaa-Pro aminopeptidase P"/>
    <property type="match status" value="1"/>
</dbReference>
<accession>A0A2G8S2L8</accession>
<protein>
    <recommendedName>
        <fullName evidence="11">Creatinase/aminopeptidase</fullName>
    </recommendedName>
</protein>
<keyword evidence="10" id="KW-1185">Reference proteome</keyword>
<dbReference type="InterPro" id="IPR000994">
    <property type="entry name" value="Pept_M24"/>
</dbReference>
<dbReference type="Pfam" id="PF00557">
    <property type="entry name" value="Peptidase_M24"/>
    <property type="match status" value="1"/>
</dbReference>
<evidence type="ECO:0000313" key="9">
    <source>
        <dbReference type="EMBL" id="PIL28015.1"/>
    </source>
</evidence>
<dbReference type="PANTHER" id="PTHR43763:SF17">
    <property type="entry name" value="AMINOPEPTIDASE P, CYTOPLASMIC-RELATED"/>
    <property type="match status" value="1"/>
</dbReference>
<keyword evidence="3" id="KW-0479">Metal-binding</keyword>
<dbReference type="OrthoDB" id="9995434at2759"/>
<evidence type="ECO:0000256" key="5">
    <source>
        <dbReference type="ARBA" id="ARBA00023211"/>
    </source>
</evidence>
<dbReference type="Gene3D" id="3.40.350.10">
    <property type="entry name" value="Creatinase/prolidase N-terminal domain"/>
    <property type="match status" value="2"/>
</dbReference>
<dbReference type="STRING" id="1077348.A0A2G8S2L8"/>
<dbReference type="GO" id="GO:0005737">
    <property type="term" value="C:cytoplasm"/>
    <property type="evidence" value="ECO:0007669"/>
    <property type="project" value="UniProtKB-ARBA"/>
</dbReference>
<feature type="domain" description="Creatinase N-terminal" evidence="7">
    <location>
        <begin position="4"/>
        <end position="73"/>
    </location>
</feature>
<evidence type="ECO:0000259" key="7">
    <source>
        <dbReference type="Pfam" id="PF01321"/>
    </source>
</evidence>
<evidence type="ECO:0000259" key="8">
    <source>
        <dbReference type="Pfam" id="PF16188"/>
    </source>
</evidence>
<dbReference type="SUPFAM" id="SSF55920">
    <property type="entry name" value="Creatinase/aminopeptidase"/>
    <property type="match status" value="1"/>
</dbReference>
<dbReference type="Pfam" id="PF16188">
    <property type="entry name" value="Peptidase_M24_C"/>
    <property type="match status" value="1"/>
</dbReference>
<dbReference type="InterPro" id="IPR000587">
    <property type="entry name" value="Creatinase_N"/>
</dbReference>
<dbReference type="Proteomes" id="UP000230002">
    <property type="component" value="Unassembled WGS sequence"/>
</dbReference>
<keyword evidence="4" id="KW-0378">Hydrolase</keyword>
<evidence type="ECO:0000256" key="3">
    <source>
        <dbReference type="ARBA" id="ARBA00022723"/>
    </source>
</evidence>
<dbReference type="PANTHER" id="PTHR43763">
    <property type="entry name" value="XAA-PRO AMINOPEPTIDASE 1"/>
    <property type="match status" value="1"/>
</dbReference>
<dbReference type="InterPro" id="IPR032416">
    <property type="entry name" value="Peptidase_M24_C"/>
</dbReference>
<feature type="domain" description="Peptidase M24 C-terminal" evidence="8">
    <location>
        <begin position="492"/>
        <end position="551"/>
    </location>
</feature>
<dbReference type="CDD" id="cd01085">
    <property type="entry name" value="APP"/>
    <property type="match status" value="1"/>
</dbReference>
<dbReference type="InterPro" id="IPR029149">
    <property type="entry name" value="Creatin/AminoP/Spt16_N"/>
</dbReference>
<dbReference type="InterPro" id="IPR036005">
    <property type="entry name" value="Creatinase/aminopeptidase-like"/>
</dbReference>
<dbReference type="Pfam" id="PF01321">
    <property type="entry name" value="Creatinase_N"/>
    <property type="match status" value="1"/>
</dbReference>
<evidence type="ECO:0000313" key="10">
    <source>
        <dbReference type="Proteomes" id="UP000230002"/>
    </source>
</evidence>
<name>A0A2G8S2L8_9APHY</name>
<evidence type="ECO:0000256" key="4">
    <source>
        <dbReference type="ARBA" id="ARBA00022801"/>
    </source>
</evidence>
<evidence type="ECO:0008006" key="11">
    <source>
        <dbReference type="Google" id="ProtNLM"/>
    </source>
</evidence>
<dbReference type="GO" id="GO:0046872">
    <property type="term" value="F:metal ion binding"/>
    <property type="evidence" value="ECO:0007669"/>
    <property type="project" value="UniProtKB-KW"/>
</dbReference>
<gene>
    <name evidence="9" type="ORF">GSI_09866</name>
</gene>
<dbReference type="GO" id="GO:0070006">
    <property type="term" value="F:metalloaminopeptidase activity"/>
    <property type="evidence" value="ECO:0007669"/>
    <property type="project" value="InterPro"/>
</dbReference>
<dbReference type="Gene3D" id="3.90.230.10">
    <property type="entry name" value="Creatinase/methionine aminopeptidase superfamily"/>
    <property type="match status" value="1"/>
</dbReference>
<reference evidence="9 10" key="1">
    <citation type="journal article" date="2015" name="Sci. Rep.">
        <title>Chromosome-level genome map provides insights into diverse defense mechanisms in the medicinal fungus Ganoderma sinense.</title>
        <authorList>
            <person name="Zhu Y."/>
            <person name="Xu J."/>
            <person name="Sun C."/>
            <person name="Zhou S."/>
            <person name="Xu H."/>
            <person name="Nelson D.R."/>
            <person name="Qian J."/>
            <person name="Song J."/>
            <person name="Luo H."/>
            <person name="Xiang L."/>
            <person name="Li Y."/>
            <person name="Xu Z."/>
            <person name="Ji A."/>
            <person name="Wang L."/>
            <person name="Lu S."/>
            <person name="Hayward A."/>
            <person name="Sun W."/>
            <person name="Li X."/>
            <person name="Schwartz D.C."/>
            <person name="Wang Y."/>
            <person name="Chen S."/>
        </authorList>
    </citation>
    <scope>NUCLEOTIDE SEQUENCE [LARGE SCALE GENOMIC DNA]</scope>
    <source>
        <strain evidence="9 10">ZZ0214-1</strain>
    </source>
</reference>
<organism evidence="9 10">
    <name type="scientific">Ganoderma sinense ZZ0214-1</name>
    <dbReference type="NCBI Taxonomy" id="1077348"/>
    <lineage>
        <taxon>Eukaryota</taxon>
        <taxon>Fungi</taxon>
        <taxon>Dikarya</taxon>
        <taxon>Basidiomycota</taxon>
        <taxon>Agaricomycotina</taxon>
        <taxon>Agaricomycetes</taxon>
        <taxon>Polyporales</taxon>
        <taxon>Polyporaceae</taxon>
        <taxon>Ganoderma</taxon>
    </lineage>
</organism>
<dbReference type="InterPro" id="IPR033740">
    <property type="entry name" value="Pept_M24B"/>
</dbReference>
<dbReference type="EMBL" id="AYKW01000030">
    <property type="protein sequence ID" value="PIL28015.1"/>
    <property type="molecule type" value="Genomic_DNA"/>
</dbReference>
<proteinExistence type="inferred from homology"/>
<feature type="domain" description="Peptidase M24" evidence="6">
    <location>
        <begin position="269"/>
        <end position="479"/>
    </location>
</feature>
<comment type="caution">
    <text evidence="9">The sequence shown here is derived from an EMBL/GenBank/DDBJ whole genome shotgun (WGS) entry which is preliminary data.</text>
</comment>
<comment type="cofactor">
    <cofactor evidence="1">
        <name>Mn(2+)</name>
        <dbReference type="ChEBI" id="CHEBI:29035"/>
    </cofactor>
</comment>
<evidence type="ECO:0000256" key="1">
    <source>
        <dbReference type="ARBA" id="ARBA00001936"/>
    </source>
</evidence>
<evidence type="ECO:0000256" key="2">
    <source>
        <dbReference type="ARBA" id="ARBA00008766"/>
    </source>
</evidence>